<comment type="caution">
    <text evidence="2">The sequence shown here is derived from an EMBL/GenBank/DDBJ whole genome shotgun (WGS) entry which is preliminary data.</text>
</comment>
<evidence type="ECO:0000259" key="1">
    <source>
        <dbReference type="Pfam" id="PF13006"/>
    </source>
</evidence>
<dbReference type="Proteomes" id="UP001500707">
    <property type="component" value="Unassembled WGS sequence"/>
</dbReference>
<gene>
    <name evidence="2" type="ORF">GCM10022295_89440</name>
</gene>
<proteinExistence type="predicted"/>
<evidence type="ECO:0000313" key="3">
    <source>
        <dbReference type="Proteomes" id="UP001500707"/>
    </source>
</evidence>
<keyword evidence="3" id="KW-1185">Reference proteome</keyword>
<dbReference type="Pfam" id="PF13006">
    <property type="entry name" value="Nterm_IS4"/>
    <property type="match status" value="1"/>
</dbReference>
<dbReference type="EMBL" id="BAABCE010000033">
    <property type="protein sequence ID" value="GAA3594122.1"/>
    <property type="molecule type" value="Genomic_DNA"/>
</dbReference>
<reference evidence="3" key="1">
    <citation type="journal article" date="2019" name="Int. J. Syst. Evol. Microbiol.">
        <title>The Global Catalogue of Microorganisms (GCM) 10K type strain sequencing project: providing services to taxonomists for standard genome sequencing and annotation.</title>
        <authorList>
            <consortium name="The Broad Institute Genomics Platform"/>
            <consortium name="The Broad Institute Genome Sequencing Center for Infectious Disease"/>
            <person name="Wu L."/>
            <person name="Ma J."/>
        </authorList>
    </citation>
    <scope>NUCLEOTIDE SEQUENCE [LARGE SCALE GENOMIC DNA]</scope>
    <source>
        <strain evidence="3">JCM 17656</strain>
    </source>
</reference>
<accession>A0ABP6Z3Y3</accession>
<protein>
    <recommendedName>
        <fullName evidence="1">Transposase IS4 N-terminal domain-containing protein</fullName>
    </recommendedName>
</protein>
<name>A0ABP6Z3Y3_9ACTN</name>
<evidence type="ECO:0000313" key="2">
    <source>
        <dbReference type="EMBL" id="GAA3594122.1"/>
    </source>
</evidence>
<dbReference type="InterPro" id="IPR024473">
    <property type="entry name" value="Transposases_IS4_N"/>
</dbReference>
<feature type="domain" description="Transposase IS4 N-terminal" evidence="1">
    <location>
        <begin position="1"/>
        <end position="54"/>
    </location>
</feature>
<sequence length="85" mass="9479">MVIYFVLAMCLFRSAAYEEVLRLLSEGLRRDGWDVPCTAAISRARVRLGPEPLRGAVTLSAAVWDDLRVGSCGRGRRRTRATAIR</sequence>
<organism evidence="2 3">
    <name type="scientific">Streptomyces osmaniensis</name>
    <dbReference type="NCBI Taxonomy" id="593134"/>
    <lineage>
        <taxon>Bacteria</taxon>
        <taxon>Bacillati</taxon>
        <taxon>Actinomycetota</taxon>
        <taxon>Actinomycetes</taxon>
        <taxon>Kitasatosporales</taxon>
        <taxon>Streptomycetaceae</taxon>
        <taxon>Streptomyces</taxon>
    </lineage>
</organism>